<evidence type="ECO:0000313" key="2">
    <source>
        <dbReference type="EMBL" id="GBN29654.1"/>
    </source>
</evidence>
<comment type="caution">
    <text evidence="2">The sequence shown here is derived from an EMBL/GenBank/DDBJ whole genome shotgun (WGS) entry which is preliminary data.</text>
</comment>
<protein>
    <submittedName>
        <fullName evidence="2">Uncharacterized protein</fullName>
    </submittedName>
</protein>
<dbReference type="EMBL" id="BGPR01124430">
    <property type="protein sequence ID" value="GBN29589.1"/>
    <property type="molecule type" value="Genomic_DNA"/>
</dbReference>
<name>A0A4Y2MTJ3_ARAVE</name>
<sequence>MYYNDCSVKTEIGSGIRQWILAPPSPIICHNQRLLKLTVWSKLRVYTYAQLYNPKSAH</sequence>
<dbReference type="Proteomes" id="UP000499080">
    <property type="component" value="Unassembled WGS sequence"/>
</dbReference>
<proteinExistence type="predicted"/>
<dbReference type="EMBL" id="BGPR01124450">
    <property type="protein sequence ID" value="GBN29654.1"/>
    <property type="molecule type" value="Genomic_DNA"/>
</dbReference>
<accession>A0A4Y2MTJ3</accession>
<evidence type="ECO:0000313" key="3">
    <source>
        <dbReference type="Proteomes" id="UP000499080"/>
    </source>
</evidence>
<reference evidence="2 3" key="1">
    <citation type="journal article" date="2019" name="Sci. Rep.">
        <title>Orb-weaving spider Araneus ventricosus genome elucidates the spidroin gene catalogue.</title>
        <authorList>
            <person name="Kono N."/>
            <person name="Nakamura H."/>
            <person name="Ohtoshi R."/>
            <person name="Moran D.A.P."/>
            <person name="Shinohara A."/>
            <person name="Yoshida Y."/>
            <person name="Fujiwara M."/>
            <person name="Mori M."/>
            <person name="Tomita M."/>
            <person name="Arakawa K."/>
        </authorList>
    </citation>
    <scope>NUCLEOTIDE SEQUENCE [LARGE SCALE GENOMIC DNA]</scope>
</reference>
<dbReference type="AlphaFoldDB" id="A0A4Y2MTJ3"/>
<keyword evidence="3" id="KW-1185">Reference proteome</keyword>
<gene>
    <name evidence="2" type="ORF">AVEN_169312_1</name>
    <name evidence="1" type="ORF">AVEN_95620_1</name>
</gene>
<organism evidence="2 3">
    <name type="scientific">Araneus ventricosus</name>
    <name type="common">Orbweaver spider</name>
    <name type="synonym">Epeira ventricosa</name>
    <dbReference type="NCBI Taxonomy" id="182803"/>
    <lineage>
        <taxon>Eukaryota</taxon>
        <taxon>Metazoa</taxon>
        <taxon>Ecdysozoa</taxon>
        <taxon>Arthropoda</taxon>
        <taxon>Chelicerata</taxon>
        <taxon>Arachnida</taxon>
        <taxon>Araneae</taxon>
        <taxon>Araneomorphae</taxon>
        <taxon>Entelegynae</taxon>
        <taxon>Araneoidea</taxon>
        <taxon>Araneidae</taxon>
        <taxon>Araneus</taxon>
    </lineage>
</organism>
<evidence type="ECO:0000313" key="1">
    <source>
        <dbReference type="EMBL" id="GBN29589.1"/>
    </source>
</evidence>
<feature type="non-terminal residue" evidence="2">
    <location>
        <position position="58"/>
    </location>
</feature>